<dbReference type="RefSeq" id="WP_207930612.1">
    <property type="nucleotide sequence ID" value="NZ_SMKI01000535.1"/>
</dbReference>
<evidence type="ECO:0000256" key="3">
    <source>
        <dbReference type="ARBA" id="ARBA00023014"/>
    </source>
</evidence>
<evidence type="ECO:0000256" key="1">
    <source>
        <dbReference type="ARBA" id="ARBA00022723"/>
    </source>
</evidence>
<evidence type="ECO:0000313" key="6">
    <source>
        <dbReference type="Proteomes" id="UP000295345"/>
    </source>
</evidence>
<dbReference type="Gene3D" id="1.10.10.1590">
    <property type="entry name" value="NADH-quinone oxidoreductase subunit E"/>
    <property type="match status" value="1"/>
</dbReference>
<keyword evidence="1" id="KW-0479">Metal-binding</keyword>
<protein>
    <submittedName>
        <fullName evidence="5">NADH-quinone oxidoreductase subunit E</fullName>
    </submittedName>
</protein>
<keyword evidence="2" id="KW-0408">Iron</keyword>
<dbReference type="InterPro" id="IPR041921">
    <property type="entry name" value="NuoE_N"/>
</dbReference>
<reference evidence="5 6" key="1">
    <citation type="submission" date="2019-03" db="EMBL/GenBank/DDBJ databases">
        <title>Draft genome sequences of novel Actinobacteria.</title>
        <authorList>
            <person name="Sahin N."/>
            <person name="Ay H."/>
            <person name="Saygin H."/>
        </authorList>
    </citation>
    <scope>NUCLEOTIDE SEQUENCE [LARGE SCALE GENOMIC DNA]</scope>
    <source>
        <strain evidence="5 6">DSM 41900</strain>
    </source>
</reference>
<keyword evidence="6" id="KW-1185">Reference proteome</keyword>
<sequence length="85" mass="9201">MELHFSGATATEPERDAVDAALAAQPDDPDAPAHRRDLLLPALHAVHERIGWISPGALEHLCRRLEIPPASAYGVASFYSLFSLT</sequence>
<dbReference type="AlphaFoldDB" id="A0A4R4SKB3"/>
<dbReference type="Pfam" id="PF01257">
    <property type="entry name" value="2Fe-2S_thioredx"/>
    <property type="match status" value="1"/>
</dbReference>
<dbReference type="Proteomes" id="UP000295345">
    <property type="component" value="Unassembled WGS sequence"/>
</dbReference>
<evidence type="ECO:0000313" key="5">
    <source>
        <dbReference type="EMBL" id="TDC64031.1"/>
    </source>
</evidence>
<feature type="region of interest" description="Disordered" evidence="4">
    <location>
        <begin position="1"/>
        <end position="33"/>
    </location>
</feature>
<feature type="non-terminal residue" evidence="5">
    <location>
        <position position="85"/>
    </location>
</feature>
<evidence type="ECO:0000256" key="4">
    <source>
        <dbReference type="SAM" id="MobiDB-lite"/>
    </source>
</evidence>
<dbReference type="GO" id="GO:0046872">
    <property type="term" value="F:metal ion binding"/>
    <property type="evidence" value="ECO:0007669"/>
    <property type="project" value="UniProtKB-KW"/>
</dbReference>
<comment type="caution">
    <text evidence="5">The sequence shown here is derived from an EMBL/GenBank/DDBJ whole genome shotgun (WGS) entry which is preliminary data.</text>
</comment>
<name>A0A4R4SKB3_9ACTN</name>
<dbReference type="EMBL" id="SMKI01000535">
    <property type="protein sequence ID" value="TDC64031.1"/>
    <property type="molecule type" value="Genomic_DNA"/>
</dbReference>
<keyword evidence="3" id="KW-0411">Iron-sulfur</keyword>
<evidence type="ECO:0000256" key="2">
    <source>
        <dbReference type="ARBA" id="ARBA00023004"/>
    </source>
</evidence>
<organism evidence="5 6">
    <name type="scientific">Streptomyces hainanensis</name>
    <dbReference type="NCBI Taxonomy" id="402648"/>
    <lineage>
        <taxon>Bacteria</taxon>
        <taxon>Bacillati</taxon>
        <taxon>Actinomycetota</taxon>
        <taxon>Actinomycetes</taxon>
        <taxon>Kitasatosporales</taxon>
        <taxon>Streptomycetaceae</taxon>
        <taxon>Streptomyces</taxon>
    </lineage>
</organism>
<dbReference type="SUPFAM" id="SSF52833">
    <property type="entry name" value="Thioredoxin-like"/>
    <property type="match status" value="1"/>
</dbReference>
<dbReference type="GO" id="GO:0051536">
    <property type="term" value="F:iron-sulfur cluster binding"/>
    <property type="evidence" value="ECO:0007669"/>
    <property type="project" value="UniProtKB-KW"/>
</dbReference>
<accession>A0A4R4SKB3</accession>
<dbReference type="InterPro" id="IPR036249">
    <property type="entry name" value="Thioredoxin-like_sf"/>
</dbReference>
<gene>
    <name evidence="5" type="ORF">E1283_31920</name>
</gene>
<proteinExistence type="predicted"/>